<gene>
    <name evidence="2" type="ORF">PYK22_02869</name>
</gene>
<dbReference type="SUPFAM" id="SSF53613">
    <property type="entry name" value="Ribokinase-like"/>
    <property type="match status" value="1"/>
</dbReference>
<dbReference type="Pfam" id="PF00294">
    <property type="entry name" value="PfkB"/>
    <property type="match status" value="1"/>
</dbReference>
<dbReference type="Proteomes" id="UP000031518">
    <property type="component" value="Unassembled WGS sequence"/>
</dbReference>
<evidence type="ECO:0000259" key="1">
    <source>
        <dbReference type="Pfam" id="PF00294"/>
    </source>
</evidence>
<feature type="domain" description="Carbohydrate kinase PfkB" evidence="1">
    <location>
        <begin position="37"/>
        <end position="301"/>
    </location>
</feature>
<keyword evidence="2" id="KW-0808">Transferase</keyword>
<dbReference type="EC" id="2.7.1.15" evidence="2"/>
<reference evidence="2 3" key="1">
    <citation type="submission" date="2013-12" db="EMBL/GenBank/DDBJ databases">
        <authorList>
            <person name="Stott M."/>
        </authorList>
    </citation>
    <scope>NUCLEOTIDE SEQUENCE [LARGE SCALE GENOMIC DNA]</scope>
    <source>
        <strain evidence="2 3">K22</strain>
    </source>
</reference>
<dbReference type="PANTHER" id="PTHR42774">
    <property type="entry name" value="PHOSPHOTRANSFERASE SYSTEM TRANSPORT PROTEIN"/>
    <property type="match status" value="1"/>
</dbReference>
<evidence type="ECO:0000313" key="2">
    <source>
        <dbReference type="EMBL" id="CDM66831.1"/>
    </source>
</evidence>
<dbReference type="GO" id="GO:0004747">
    <property type="term" value="F:ribokinase activity"/>
    <property type="evidence" value="ECO:0007669"/>
    <property type="project" value="UniProtKB-EC"/>
</dbReference>
<sequence>MRFPLKLPEKREFDCVGFGLNAFDHLIVAPQYPAFDTKTRFLEYAQSAGGQTASAMVGLRRLGLRTAYAGRFGSDEEGRKGLQSLVDEGVNTDFVEIVEGARTQVAFIIIDARTGERTILWDRDERLAYSEWEAPVGFAERGRILHLDAHDPPACAQVAREARRAGTIVSADIDNIYDGLPQLLPLIDVLISSAEFPRRLTGLTDERAALMEIKARYGCAVVGMTRGTRGALLYHEGLFIETTALPVPGGCRDTTGAGDAFHTGFLYGLLQGEELETCLKMGCAVAALKCRALGARKALPTREELYAYLQSLG</sequence>
<evidence type="ECO:0000313" key="3">
    <source>
        <dbReference type="Proteomes" id="UP000031518"/>
    </source>
</evidence>
<keyword evidence="3" id="KW-1185">Reference proteome</keyword>
<dbReference type="InterPro" id="IPR011611">
    <property type="entry name" value="PfkB_dom"/>
</dbReference>
<reference evidence="2 3" key="2">
    <citation type="submission" date="2015-01" db="EMBL/GenBank/DDBJ databases">
        <title>Complete genome sequence of Pyrinomonas methylaliphatogenes type strain K22T.</title>
        <authorList>
            <person name="Lee K.C.Y."/>
            <person name="Power J.F."/>
            <person name="Dunfield P.F."/>
            <person name="Morgan X.C."/>
            <person name="Huttenhower C."/>
            <person name="Stott M.B."/>
        </authorList>
    </citation>
    <scope>NUCLEOTIDE SEQUENCE [LARGE SCALE GENOMIC DNA]</scope>
    <source>
        <strain evidence="2 3">K22</strain>
    </source>
</reference>
<dbReference type="InterPro" id="IPR052562">
    <property type="entry name" value="Ketohexokinase-related"/>
</dbReference>
<dbReference type="OrthoDB" id="9813569at2"/>
<protein>
    <submittedName>
        <fullName evidence="2">Sugar kinase, ribokinase</fullName>
        <ecNumber evidence="2">2.7.1.15</ecNumber>
    </submittedName>
</protein>
<keyword evidence="2" id="KW-0418">Kinase</keyword>
<accession>A0A0B6X0G4</accession>
<dbReference type="Gene3D" id="3.40.1190.20">
    <property type="match status" value="1"/>
</dbReference>
<name>A0A0B6X0G4_9BACT</name>
<proteinExistence type="predicted"/>
<dbReference type="PANTHER" id="PTHR42774:SF3">
    <property type="entry name" value="KETOHEXOKINASE"/>
    <property type="match status" value="1"/>
</dbReference>
<organism evidence="2 3">
    <name type="scientific">Pyrinomonas methylaliphatogenes</name>
    <dbReference type="NCBI Taxonomy" id="454194"/>
    <lineage>
        <taxon>Bacteria</taxon>
        <taxon>Pseudomonadati</taxon>
        <taxon>Acidobacteriota</taxon>
        <taxon>Blastocatellia</taxon>
        <taxon>Blastocatellales</taxon>
        <taxon>Pyrinomonadaceae</taxon>
        <taxon>Pyrinomonas</taxon>
    </lineage>
</organism>
<dbReference type="STRING" id="454194.PYK22_02869"/>
<dbReference type="InterPro" id="IPR029056">
    <property type="entry name" value="Ribokinase-like"/>
</dbReference>
<dbReference type="RefSeq" id="WP_041978311.1">
    <property type="nucleotide sequence ID" value="NZ_CBXV010000008.1"/>
</dbReference>
<dbReference type="AlphaFoldDB" id="A0A0B6X0G4"/>
<dbReference type="EMBL" id="CBXV010000008">
    <property type="protein sequence ID" value="CDM66831.1"/>
    <property type="molecule type" value="Genomic_DNA"/>
</dbReference>